<sequence>MAKNSRRWRQLTVALHVITSLGWMGQALALASLLSVAMSTADPDTRVAATSMAHHLDLSVLAVLANASAFTGIMLAASTSWGFFRHRWVWIKFGLTLVQLYAGIFLLSDALDDATAAARDVQAAPPVALVIGTAAMVGALAFQTWLSVAKPGRAAPGRAKPPTASERTFAVTAVVVLADIVLSVLLGNPAPLFSLVTIAVRLGSRTRELRGRVLVQT</sequence>
<keyword evidence="1" id="KW-0472">Membrane</keyword>
<feature type="transmembrane region" description="Helical" evidence="1">
    <location>
        <begin position="169"/>
        <end position="187"/>
    </location>
</feature>
<evidence type="ECO:0008006" key="4">
    <source>
        <dbReference type="Google" id="ProtNLM"/>
    </source>
</evidence>
<comment type="caution">
    <text evidence="2">The sequence shown here is derived from an EMBL/GenBank/DDBJ whole genome shotgun (WGS) entry which is preliminary data.</text>
</comment>
<dbReference type="RefSeq" id="WP_130345289.1">
    <property type="nucleotide sequence ID" value="NZ_SGWQ01000005.1"/>
</dbReference>
<feature type="transmembrane region" description="Helical" evidence="1">
    <location>
        <begin position="12"/>
        <end position="38"/>
    </location>
</feature>
<reference evidence="2 3" key="1">
    <citation type="submission" date="2019-02" db="EMBL/GenBank/DDBJ databases">
        <title>Genomic Encyclopedia of Type Strains, Phase IV (KMG-IV): sequencing the most valuable type-strain genomes for metagenomic binning, comparative biology and taxonomic classification.</title>
        <authorList>
            <person name="Goeker M."/>
        </authorList>
    </citation>
    <scope>NUCLEOTIDE SEQUENCE [LARGE SCALE GENOMIC DNA]</scope>
    <source>
        <strain evidence="2 3">DSM 101727</strain>
    </source>
</reference>
<dbReference type="EMBL" id="SGWQ01000005">
    <property type="protein sequence ID" value="RZS37872.1"/>
    <property type="molecule type" value="Genomic_DNA"/>
</dbReference>
<proteinExistence type="predicted"/>
<name>A0A4Q7KR96_9PSEU</name>
<keyword evidence="1" id="KW-0812">Transmembrane</keyword>
<evidence type="ECO:0000256" key="1">
    <source>
        <dbReference type="SAM" id="Phobius"/>
    </source>
</evidence>
<accession>A0A4Q7KR96</accession>
<dbReference type="AlphaFoldDB" id="A0A4Q7KR96"/>
<feature type="transmembrane region" description="Helical" evidence="1">
    <location>
        <begin position="127"/>
        <end position="148"/>
    </location>
</feature>
<evidence type="ECO:0000313" key="2">
    <source>
        <dbReference type="EMBL" id="RZS37872.1"/>
    </source>
</evidence>
<organism evidence="2 3">
    <name type="scientific">Herbihabitans rhizosphaerae</name>
    <dbReference type="NCBI Taxonomy" id="1872711"/>
    <lineage>
        <taxon>Bacteria</taxon>
        <taxon>Bacillati</taxon>
        <taxon>Actinomycetota</taxon>
        <taxon>Actinomycetes</taxon>
        <taxon>Pseudonocardiales</taxon>
        <taxon>Pseudonocardiaceae</taxon>
        <taxon>Herbihabitans</taxon>
    </lineage>
</organism>
<feature type="transmembrane region" description="Helical" evidence="1">
    <location>
        <begin position="89"/>
        <end position="107"/>
    </location>
</feature>
<protein>
    <recommendedName>
        <fullName evidence="4">DUF2269 family protein</fullName>
    </recommendedName>
</protein>
<evidence type="ECO:0000313" key="3">
    <source>
        <dbReference type="Proteomes" id="UP000294257"/>
    </source>
</evidence>
<keyword evidence="1" id="KW-1133">Transmembrane helix</keyword>
<feature type="transmembrane region" description="Helical" evidence="1">
    <location>
        <begin position="58"/>
        <end position="77"/>
    </location>
</feature>
<dbReference type="Proteomes" id="UP000294257">
    <property type="component" value="Unassembled WGS sequence"/>
</dbReference>
<keyword evidence="3" id="KW-1185">Reference proteome</keyword>
<dbReference type="OrthoDB" id="8082651at2"/>
<gene>
    <name evidence="2" type="ORF">EV193_105432</name>
</gene>